<gene>
    <name evidence="4" type="ORF">CDEB00056_LOCUS11281</name>
</gene>
<feature type="compositionally biased region" description="Basic and acidic residues" evidence="1">
    <location>
        <begin position="107"/>
        <end position="118"/>
    </location>
</feature>
<reference evidence="4" key="1">
    <citation type="submission" date="2021-01" db="EMBL/GenBank/DDBJ databases">
        <authorList>
            <person name="Corre E."/>
            <person name="Pelletier E."/>
            <person name="Niang G."/>
            <person name="Scheremetjew M."/>
            <person name="Finn R."/>
            <person name="Kale V."/>
            <person name="Holt S."/>
            <person name="Cochrane G."/>
            <person name="Meng A."/>
            <person name="Brown T."/>
            <person name="Cohen L."/>
        </authorList>
    </citation>
    <scope>NUCLEOTIDE SEQUENCE</scope>
    <source>
        <strain evidence="4">MM31A-1</strain>
    </source>
</reference>
<feature type="signal peptide" evidence="3">
    <location>
        <begin position="1"/>
        <end position="15"/>
    </location>
</feature>
<accession>A0A7S3Q5V6</accession>
<name>A0A7S3Q5V6_9STRA</name>
<proteinExistence type="predicted"/>
<dbReference type="AlphaFoldDB" id="A0A7S3Q5V6"/>
<keyword evidence="2" id="KW-0812">Transmembrane</keyword>
<evidence type="ECO:0000256" key="1">
    <source>
        <dbReference type="SAM" id="MobiDB-lite"/>
    </source>
</evidence>
<feature type="chain" id="PRO_5031510294" evidence="3">
    <location>
        <begin position="16"/>
        <end position="169"/>
    </location>
</feature>
<keyword evidence="2" id="KW-1133">Transmembrane helix</keyword>
<keyword evidence="3" id="KW-0732">Signal</keyword>
<feature type="compositionally biased region" description="Polar residues" evidence="1">
    <location>
        <begin position="43"/>
        <end position="52"/>
    </location>
</feature>
<keyword evidence="2" id="KW-0472">Membrane</keyword>
<feature type="region of interest" description="Disordered" evidence="1">
    <location>
        <begin position="43"/>
        <end position="123"/>
    </location>
</feature>
<feature type="compositionally biased region" description="Low complexity" evidence="1">
    <location>
        <begin position="85"/>
        <end position="99"/>
    </location>
</feature>
<organism evidence="4">
    <name type="scientific">Chaetoceros debilis</name>
    <dbReference type="NCBI Taxonomy" id="122233"/>
    <lineage>
        <taxon>Eukaryota</taxon>
        <taxon>Sar</taxon>
        <taxon>Stramenopiles</taxon>
        <taxon>Ochrophyta</taxon>
        <taxon>Bacillariophyta</taxon>
        <taxon>Coscinodiscophyceae</taxon>
        <taxon>Chaetocerotophycidae</taxon>
        <taxon>Chaetocerotales</taxon>
        <taxon>Chaetocerotaceae</taxon>
        <taxon>Chaetoceros</taxon>
    </lineage>
</organism>
<sequence>MTLIWIILLLAITSASQMCVATRSESKKHRRRFLAVDTQAIASTKKMTSRPSKQAHAPAMKPSRKKKKKKKSILTVLPQSHSNVPSSFPLSPSKSPSPSTITAKPTDWQRDFESKGEETSQGQEEILTLEGGVPGGISGAKVMKSSEKMNIVFFTVTIIIACSWFEMML</sequence>
<feature type="compositionally biased region" description="Basic residues" evidence="1">
    <location>
        <begin position="62"/>
        <end position="72"/>
    </location>
</feature>
<dbReference type="EMBL" id="HBIO01014592">
    <property type="protein sequence ID" value="CAE0466429.1"/>
    <property type="molecule type" value="Transcribed_RNA"/>
</dbReference>
<feature type="transmembrane region" description="Helical" evidence="2">
    <location>
        <begin position="149"/>
        <end position="167"/>
    </location>
</feature>
<evidence type="ECO:0000256" key="3">
    <source>
        <dbReference type="SAM" id="SignalP"/>
    </source>
</evidence>
<evidence type="ECO:0000313" key="4">
    <source>
        <dbReference type="EMBL" id="CAE0466429.1"/>
    </source>
</evidence>
<evidence type="ECO:0000256" key="2">
    <source>
        <dbReference type="SAM" id="Phobius"/>
    </source>
</evidence>
<protein>
    <submittedName>
        <fullName evidence="4">Uncharacterized protein</fullName>
    </submittedName>
</protein>